<feature type="binding site" evidence="5">
    <location>
        <position position="74"/>
    </location>
    <ligand>
        <name>S-adenosyl-L-methionine</name>
        <dbReference type="ChEBI" id="CHEBI:59789"/>
    </ligand>
</feature>
<keyword evidence="7" id="KW-1185">Reference proteome</keyword>
<feature type="binding site" evidence="5">
    <location>
        <begin position="120"/>
        <end position="125"/>
    </location>
    <ligand>
        <name>S-adenosyl-L-methionine</name>
        <dbReference type="ChEBI" id="CHEBI:59789"/>
    </ligand>
</feature>
<evidence type="ECO:0000256" key="4">
    <source>
        <dbReference type="ARBA" id="ARBA00038303"/>
    </source>
</evidence>
<keyword evidence="1 5" id="KW-0489">Methyltransferase</keyword>
<name>A0A4Q0XY28_9BACT</name>
<dbReference type="InterPro" id="IPR029028">
    <property type="entry name" value="Alpha/beta_knot_MTases"/>
</dbReference>
<keyword evidence="2 5" id="KW-0808">Transferase</keyword>
<dbReference type="EMBL" id="PDKO01000008">
    <property type="protein sequence ID" value="RXJ62472.1"/>
    <property type="molecule type" value="Genomic_DNA"/>
</dbReference>
<dbReference type="EC" id="2.1.1.177" evidence="5"/>
<dbReference type="PIRSF" id="PIRSF004505">
    <property type="entry name" value="MT_bac"/>
    <property type="match status" value="1"/>
</dbReference>
<evidence type="ECO:0000313" key="7">
    <source>
        <dbReference type="Proteomes" id="UP000290191"/>
    </source>
</evidence>
<dbReference type="GO" id="GO:0005737">
    <property type="term" value="C:cytoplasm"/>
    <property type="evidence" value="ECO:0007669"/>
    <property type="project" value="UniProtKB-SubCell"/>
</dbReference>
<comment type="similarity">
    <text evidence="4 5">Belongs to the RNA methyltransferase RlmH family.</text>
</comment>
<dbReference type="GO" id="GO:0070038">
    <property type="term" value="F:rRNA (pseudouridine-N3-)-methyltransferase activity"/>
    <property type="evidence" value="ECO:0007669"/>
    <property type="project" value="UniProtKB-UniRule"/>
</dbReference>
<comment type="catalytic activity">
    <reaction evidence="5">
        <text>pseudouridine(1915) in 23S rRNA + S-adenosyl-L-methionine = N(3)-methylpseudouridine(1915) in 23S rRNA + S-adenosyl-L-homocysteine + H(+)</text>
        <dbReference type="Rhea" id="RHEA:42752"/>
        <dbReference type="Rhea" id="RHEA-COMP:10221"/>
        <dbReference type="Rhea" id="RHEA-COMP:10222"/>
        <dbReference type="ChEBI" id="CHEBI:15378"/>
        <dbReference type="ChEBI" id="CHEBI:57856"/>
        <dbReference type="ChEBI" id="CHEBI:59789"/>
        <dbReference type="ChEBI" id="CHEBI:65314"/>
        <dbReference type="ChEBI" id="CHEBI:74486"/>
        <dbReference type="EC" id="2.1.1.177"/>
    </reaction>
</comment>
<keyword evidence="5" id="KW-0698">rRNA processing</keyword>
<reference evidence="6 7" key="1">
    <citation type="submission" date="2017-10" db="EMBL/GenBank/DDBJ databases">
        <title>Genomics of the genus Arcobacter.</title>
        <authorList>
            <person name="Perez-Cataluna A."/>
            <person name="Figueras M.J."/>
        </authorList>
    </citation>
    <scope>NUCLEOTIDE SEQUENCE [LARGE SCALE GENOMIC DNA]</scope>
    <source>
        <strain evidence="6 7">DSM 24636</strain>
    </source>
</reference>
<dbReference type="HAMAP" id="MF_00658">
    <property type="entry name" value="23SrRNA_methyltr_H"/>
    <property type="match status" value="1"/>
</dbReference>
<dbReference type="InterPro" id="IPR003742">
    <property type="entry name" value="RlmH-like"/>
</dbReference>
<dbReference type="Gene3D" id="3.40.1280.10">
    <property type="match status" value="1"/>
</dbReference>
<comment type="function">
    <text evidence="5">Specifically methylates the pseudouridine at position 1915 (m3Psi1915) in 23S rRNA.</text>
</comment>
<evidence type="ECO:0000256" key="2">
    <source>
        <dbReference type="ARBA" id="ARBA00022679"/>
    </source>
</evidence>
<keyword evidence="3 5" id="KW-0949">S-adenosyl-L-methionine</keyword>
<sequence length="152" mass="17286">MAKINIYAIVKPNRDEFDKLANEFIKMCSKFAKVEVHAIFNKSIAKAQTINETEAQKSYTQAFLPYMKGHCIALDVLGKKIDSFEFSKLITNSSEVNFFIGGAYGFERDFLKKCDTIISLSSLTMAHKIVTLVLLEQIFRGLAIKNNHPYHK</sequence>
<organism evidence="6 7">
    <name type="scientific">Halarcobacter anaerophilus</name>
    <dbReference type="NCBI Taxonomy" id="877500"/>
    <lineage>
        <taxon>Bacteria</taxon>
        <taxon>Pseudomonadati</taxon>
        <taxon>Campylobacterota</taxon>
        <taxon>Epsilonproteobacteria</taxon>
        <taxon>Campylobacterales</taxon>
        <taxon>Arcobacteraceae</taxon>
        <taxon>Halarcobacter</taxon>
    </lineage>
</organism>
<comment type="subcellular location">
    <subcellularLocation>
        <location evidence="5">Cytoplasm</location>
    </subcellularLocation>
</comment>
<comment type="subunit">
    <text evidence="5">Homodimer.</text>
</comment>
<dbReference type="CDD" id="cd18081">
    <property type="entry name" value="RlmH-like"/>
    <property type="match status" value="1"/>
</dbReference>
<evidence type="ECO:0000256" key="3">
    <source>
        <dbReference type="ARBA" id="ARBA00022691"/>
    </source>
</evidence>
<dbReference type="Proteomes" id="UP000290191">
    <property type="component" value="Unassembled WGS sequence"/>
</dbReference>
<dbReference type="RefSeq" id="WP_129082374.1">
    <property type="nucleotide sequence ID" value="NZ_CP041070.1"/>
</dbReference>
<feature type="binding site" evidence="5">
    <location>
        <position position="101"/>
    </location>
    <ligand>
        <name>S-adenosyl-L-methionine</name>
        <dbReference type="ChEBI" id="CHEBI:59789"/>
    </ligand>
</feature>
<dbReference type="Pfam" id="PF02590">
    <property type="entry name" value="SPOUT_MTase"/>
    <property type="match status" value="1"/>
</dbReference>
<protein>
    <recommendedName>
        <fullName evidence="5">Ribosomal RNA large subunit methyltransferase H</fullName>
        <ecNumber evidence="5">2.1.1.177</ecNumber>
    </recommendedName>
    <alternativeName>
        <fullName evidence="5">23S rRNA (pseudouridine1915-N3)-methyltransferase</fullName>
    </alternativeName>
    <alternativeName>
        <fullName evidence="5">23S rRNA m3Psi1915 methyltransferase</fullName>
    </alternativeName>
    <alternativeName>
        <fullName evidence="5">rRNA (pseudouridine-N3-)-methyltransferase RlmH</fullName>
    </alternativeName>
</protein>
<keyword evidence="5" id="KW-0963">Cytoplasm</keyword>
<evidence type="ECO:0000256" key="1">
    <source>
        <dbReference type="ARBA" id="ARBA00022603"/>
    </source>
</evidence>
<dbReference type="InterPro" id="IPR029026">
    <property type="entry name" value="tRNA_m1G_MTases_N"/>
</dbReference>
<dbReference type="OrthoDB" id="9806643at2"/>
<dbReference type="PANTHER" id="PTHR33603:SF1">
    <property type="entry name" value="RIBOSOMAL RNA LARGE SUBUNIT METHYLTRANSFERASE H"/>
    <property type="match status" value="1"/>
</dbReference>
<dbReference type="SUPFAM" id="SSF75217">
    <property type="entry name" value="alpha/beta knot"/>
    <property type="match status" value="1"/>
</dbReference>
<dbReference type="STRING" id="877500.GCA_000935065_01055"/>
<evidence type="ECO:0000256" key="5">
    <source>
        <dbReference type="HAMAP-Rule" id="MF_00658"/>
    </source>
</evidence>
<gene>
    <name evidence="5" type="primary">rlmH</name>
    <name evidence="6" type="ORF">CRV06_10045</name>
</gene>
<accession>A0A4Q0XY28</accession>
<comment type="caution">
    <text evidence="6">The sequence shown here is derived from an EMBL/GenBank/DDBJ whole genome shotgun (WGS) entry which is preliminary data.</text>
</comment>
<proteinExistence type="inferred from homology"/>
<evidence type="ECO:0000313" key="6">
    <source>
        <dbReference type="EMBL" id="RXJ62472.1"/>
    </source>
</evidence>
<dbReference type="PANTHER" id="PTHR33603">
    <property type="entry name" value="METHYLTRANSFERASE"/>
    <property type="match status" value="1"/>
</dbReference>
<dbReference type="AlphaFoldDB" id="A0A4Q0XY28"/>